<keyword evidence="2" id="KW-1185">Reference proteome</keyword>
<dbReference type="eggNOG" id="arCOG11982">
    <property type="taxonomic scope" value="Archaea"/>
</dbReference>
<comment type="caution">
    <text evidence="1">The sequence shown here is derived from an EMBL/GenBank/DDBJ whole genome shotgun (WGS) entry which is preliminary data.</text>
</comment>
<dbReference type="OrthoDB" id="200453at2157"/>
<dbReference type="RefSeq" id="WP_005557352.1">
    <property type="nucleotide sequence ID" value="NZ_AOIB01000028.1"/>
</dbReference>
<sequence length="66" mass="7331">MEDLSSYEVGDTVRDIRGDGNEYEIVEKELSSVGKVSAVVVKPVGEDDAETRVRIPQSEWSDTWTA</sequence>
<dbReference type="STRING" id="1227497.C491_14217"/>
<organism evidence="1 2">
    <name type="scientific">Natronococcus amylolyticus DSM 10524</name>
    <dbReference type="NCBI Taxonomy" id="1227497"/>
    <lineage>
        <taxon>Archaea</taxon>
        <taxon>Methanobacteriati</taxon>
        <taxon>Methanobacteriota</taxon>
        <taxon>Stenosarchaea group</taxon>
        <taxon>Halobacteria</taxon>
        <taxon>Halobacteriales</taxon>
        <taxon>Natrialbaceae</taxon>
        <taxon>Natronococcus</taxon>
    </lineage>
</organism>
<accession>L9X3S7</accession>
<reference evidence="1 2" key="1">
    <citation type="journal article" date="2014" name="PLoS Genet.">
        <title>Phylogenetically driven sequencing of extremely halophilic archaea reveals strategies for static and dynamic osmo-response.</title>
        <authorList>
            <person name="Becker E.A."/>
            <person name="Seitzer P.M."/>
            <person name="Tritt A."/>
            <person name="Larsen D."/>
            <person name="Krusor M."/>
            <person name="Yao A.I."/>
            <person name="Wu D."/>
            <person name="Madern D."/>
            <person name="Eisen J.A."/>
            <person name="Darling A.E."/>
            <person name="Facciotti M.T."/>
        </authorList>
    </citation>
    <scope>NUCLEOTIDE SEQUENCE [LARGE SCALE GENOMIC DNA]</scope>
    <source>
        <strain evidence="1 2">DSM 10524</strain>
    </source>
</reference>
<dbReference type="AlphaFoldDB" id="L9X3S7"/>
<name>L9X3S7_9EURY</name>
<evidence type="ECO:0000313" key="2">
    <source>
        <dbReference type="Proteomes" id="UP000011688"/>
    </source>
</evidence>
<dbReference type="Proteomes" id="UP000011688">
    <property type="component" value="Unassembled WGS sequence"/>
</dbReference>
<gene>
    <name evidence="1" type="ORF">C491_14217</name>
</gene>
<protein>
    <submittedName>
        <fullName evidence="1">Uncharacterized protein</fullName>
    </submittedName>
</protein>
<proteinExistence type="predicted"/>
<evidence type="ECO:0000313" key="1">
    <source>
        <dbReference type="EMBL" id="ELY56111.1"/>
    </source>
</evidence>
<dbReference type="EMBL" id="AOIB01000028">
    <property type="protein sequence ID" value="ELY56111.1"/>
    <property type="molecule type" value="Genomic_DNA"/>
</dbReference>